<name>A0A9W4FH24_9MYCO</name>
<sequence length="66" mass="7975">MRRWRPARWVWVSRTAPKDSRGSTPGWMAIRYWAPTAHWERLARLVFRENQACWELVPEVLRRAVA</sequence>
<dbReference type="AlphaFoldDB" id="A0A9W4FH24"/>
<evidence type="ECO:0000313" key="1">
    <source>
        <dbReference type="EMBL" id="BBY94735.1"/>
    </source>
</evidence>
<dbReference type="EMBL" id="AP022601">
    <property type="protein sequence ID" value="BBY94735.1"/>
    <property type="molecule type" value="Genomic_DNA"/>
</dbReference>
<gene>
    <name evidence="1" type="ORF">MGALJ_44040</name>
</gene>
<dbReference type="Proteomes" id="UP000465785">
    <property type="component" value="Chromosome"/>
</dbReference>
<dbReference type="RefSeq" id="WP_163732783.1">
    <property type="nucleotide sequence ID" value="NZ_AP022601.1"/>
</dbReference>
<proteinExistence type="predicted"/>
<evidence type="ECO:0000313" key="2">
    <source>
        <dbReference type="Proteomes" id="UP000465785"/>
    </source>
</evidence>
<reference evidence="1 2" key="1">
    <citation type="journal article" date="2019" name="Emerg. Microbes Infect.">
        <title>Comprehensive subspecies identification of 175 nontuberculous mycobacteria species based on 7547 genomic profiles.</title>
        <authorList>
            <person name="Matsumoto Y."/>
            <person name="Kinjo T."/>
            <person name="Motooka D."/>
            <person name="Nabeya D."/>
            <person name="Jung N."/>
            <person name="Uechi K."/>
            <person name="Horii T."/>
            <person name="Iida T."/>
            <person name="Fujita J."/>
            <person name="Nakamura S."/>
        </authorList>
    </citation>
    <scope>NUCLEOTIDE SEQUENCE [LARGE SCALE GENOMIC DNA]</scope>
    <source>
        <strain evidence="1 2">JCM 6399</strain>
    </source>
</reference>
<dbReference type="KEGG" id="mgau:MGALJ_44040"/>
<accession>A0A9W4FH24</accession>
<keyword evidence="2" id="KW-1185">Reference proteome</keyword>
<protein>
    <submittedName>
        <fullName evidence="1">Uncharacterized protein</fullName>
    </submittedName>
</protein>
<organism evidence="1 2">
    <name type="scientific">Mycobacterium gallinarum</name>
    <dbReference type="NCBI Taxonomy" id="39689"/>
    <lineage>
        <taxon>Bacteria</taxon>
        <taxon>Bacillati</taxon>
        <taxon>Actinomycetota</taxon>
        <taxon>Actinomycetes</taxon>
        <taxon>Mycobacteriales</taxon>
        <taxon>Mycobacteriaceae</taxon>
        <taxon>Mycobacterium</taxon>
    </lineage>
</organism>